<feature type="transmembrane region" description="Helical" evidence="7">
    <location>
        <begin position="396"/>
        <end position="418"/>
    </location>
</feature>
<comment type="subcellular location">
    <subcellularLocation>
        <location evidence="1">Cell membrane</location>
        <topology evidence="1">Multi-pass membrane protein</topology>
    </subcellularLocation>
</comment>
<evidence type="ECO:0000256" key="4">
    <source>
        <dbReference type="ARBA" id="ARBA00022692"/>
    </source>
</evidence>
<keyword evidence="6 7" id="KW-0472">Membrane</keyword>
<feature type="transmembrane region" description="Helical" evidence="7">
    <location>
        <begin position="57"/>
        <end position="78"/>
    </location>
</feature>
<keyword evidence="4 7" id="KW-0812">Transmembrane</keyword>
<evidence type="ECO:0000256" key="6">
    <source>
        <dbReference type="ARBA" id="ARBA00023136"/>
    </source>
</evidence>
<dbReference type="PANTHER" id="PTHR23513">
    <property type="entry name" value="INTEGRAL MEMBRANE EFFLUX PROTEIN-RELATED"/>
    <property type="match status" value="1"/>
</dbReference>
<feature type="transmembrane region" description="Helical" evidence="7">
    <location>
        <begin position="362"/>
        <end position="384"/>
    </location>
</feature>
<name>A0ABN6PQA6_9BURK</name>
<sequence>MTRPPDSRPTADSPSIWSTLRHPAFRGIWLASALYFIANAMHVMAAAWIMVDRAGSSFLAALVQTAVFLPMFALSLPAGVLADTTDRRRLILLSLAVQGAAVLLLALLLVLGWAGPATILLLTFVAGCCIAVMSPAWNSAIAEILPREQLPQAIVAVGIAYNAARALGPTAAGLIYAVVSAWVLADAGQGAAPAAGVAAGAAHDVAAGAAAARAAGWAGGTVLLLALAGVLVLAWAMNHWPARPHPPSRLPPERLWGGTLAGLRYAWHSEMILAQLLRTAAYGAAGSALWALLPAIGAQRLGSGAEGYGLMMGCLGGGAVVVGLGIGPLRQRLGLEGLVATACVVFAAAMAIAALSRWSLPVYLALAAAGGAWMSVMSTFNTATQTSAPPWVRSRATALHVLSALGSFALGSAFWGAVAGVAGLQAALLIAAALLLAGLLLARPFPLRMGQADEVRQMPFKALLVADEPDPEAGPVAVELIYRVRPDDVAGFLAEAEQLRAPRQRDGATFWRLYRDLDERTRYVERFIVHSWAEYLRQRERATEADRALQARVNAFLADGERVQVRHYLAER</sequence>
<feature type="transmembrane region" description="Helical" evidence="7">
    <location>
        <begin position="153"/>
        <end position="179"/>
    </location>
</feature>
<feature type="transmembrane region" description="Helical" evidence="7">
    <location>
        <begin position="338"/>
        <end position="356"/>
    </location>
</feature>
<feature type="transmembrane region" description="Helical" evidence="7">
    <location>
        <begin position="276"/>
        <end position="296"/>
    </location>
</feature>
<feature type="transmembrane region" description="Helical" evidence="7">
    <location>
        <begin position="308"/>
        <end position="326"/>
    </location>
</feature>
<dbReference type="EMBL" id="AP025730">
    <property type="protein sequence ID" value="BDI05460.1"/>
    <property type="molecule type" value="Genomic_DNA"/>
</dbReference>
<proteinExistence type="predicted"/>
<dbReference type="Pfam" id="PF05977">
    <property type="entry name" value="MFS_3"/>
    <property type="match status" value="2"/>
</dbReference>
<evidence type="ECO:0000256" key="3">
    <source>
        <dbReference type="ARBA" id="ARBA00022475"/>
    </source>
</evidence>
<dbReference type="SUPFAM" id="SSF103473">
    <property type="entry name" value="MFS general substrate transporter"/>
    <property type="match status" value="1"/>
</dbReference>
<keyword evidence="2" id="KW-0813">Transport</keyword>
<dbReference type="Proteomes" id="UP001057498">
    <property type="component" value="Chromosome"/>
</dbReference>
<gene>
    <name evidence="9" type="ORF">CATMQ487_24300</name>
</gene>
<organism evidence="9 10">
    <name type="scientific">Sphaerotilus microaerophilus</name>
    <dbReference type="NCBI Taxonomy" id="2914710"/>
    <lineage>
        <taxon>Bacteria</taxon>
        <taxon>Pseudomonadati</taxon>
        <taxon>Pseudomonadota</taxon>
        <taxon>Betaproteobacteria</taxon>
        <taxon>Burkholderiales</taxon>
        <taxon>Sphaerotilaceae</taxon>
        <taxon>Sphaerotilus</taxon>
    </lineage>
</organism>
<keyword evidence="10" id="KW-1185">Reference proteome</keyword>
<dbReference type="PROSITE" id="PS50850">
    <property type="entry name" value="MFS"/>
    <property type="match status" value="1"/>
</dbReference>
<keyword evidence="3" id="KW-1003">Cell membrane</keyword>
<feature type="transmembrane region" description="Helical" evidence="7">
    <location>
        <begin position="424"/>
        <end position="442"/>
    </location>
</feature>
<evidence type="ECO:0000256" key="5">
    <source>
        <dbReference type="ARBA" id="ARBA00022989"/>
    </source>
</evidence>
<feature type="transmembrane region" description="Helical" evidence="7">
    <location>
        <begin position="214"/>
        <end position="236"/>
    </location>
</feature>
<reference evidence="9" key="1">
    <citation type="submission" date="2022-04" db="EMBL/GenBank/DDBJ databases">
        <title>Whole genome sequence of Sphaerotilus sp. FB-5.</title>
        <authorList>
            <person name="Takeda M."/>
            <person name="Narihara S."/>
            <person name="Akimoto M."/>
            <person name="Akimoto R."/>
            <person name="Nishiyashiki S."/>
            <person name="Murakami T."/>
        </authorList>
    </citation>
    <scope>NUCLEOTIDE SEQUENCE</scope>
    <source>
        <strain evidence="9">FB-5</strain>
    </source>
</reference>
<evidence type="ECO:0000256" key="1">
    <source>
        <dbReference type="ARBA" id="ARBA00004651"/>
    </source>
</evidence>
<dbReference type="PANTHER" id="PTHR23513:SF11">
    <property type="entry name" value="STAPHYLOFERRIN A TRANSPORTER"/>
    <property type="match status" value="1"/>
</dbReference>
<feature type="transmembrane region" description="Helical" evidence="7">
    <location>
        <begin position="28"/>
        <end position="51"/>
    </location>
</feature>
<dbReference type="CDD" id="cd06173">
    <property type="entry name" value="MFS_MefA_like"/>
    <property type="match status" value="1"/>
</dbReference>
<evidence type="ECO:0000256" key="2">
    <source>
        <dbReference type="ARBA" id="ARBA00022448"/>
    </source>
</evidence>
<evidence type="ECO:0000259" key="8">
    <source>
        <dbReference type="PROSITE" id="PS50850"/>
    </source>
</evidence>
<dbReference type="InterPro" id="IPR010290">
    <property type="entry name" value="TM_effector"/>
</dbReference>
<feature type="transmembrane region" description="Helical" evidence="7">
    <location>
        <begin position="90"/>
        <end position="113"/>
    </location>
</feature>
<feature type="domain" description="Major facilitator superfamily (MFS) profile" evidence="8">
    <location>
        <begin position="24"/>
        <end position="450"/>
    </location>
</feature>
<dbReference type="InterPro" id="IPR020846">
    <property type="entry name" value="MFS_dom"/>
</dbReference>
<keyword evidence="5 7" id="KW-1133">Transmembrane helix</keyword>
<feature type="transmembrane region" description="Helical" evidence="7">
    <location>
        <begin position="119"/>
        <end position="141"/>
    </location>
</feature>
<dbReference type="Gene3D" id="1.20.1250.20">
    <property type="entry name" value="MFS general substrate transporter like domains"/>
    <property type="match status" value="1"/>
</dbReference>
<dbReference type="InterPro" id="IPR036259">
    <property type="entry name" value="MFS_trans_sf"/>
</dbReference>
<evidence type="ECO:0000256" key="7">
    <source>
        <dbReference type="SAM" id="Phobius"/>
    </source>
</evidence>
<accession>A0ABN6PQA6</accession>
<evidence type="ECO:0000313" key="10">
    <source>
        <dbReference type="Proteomes" id="UP001057498"/>
    </source>
</evidence>
<protein>
    <submittedName>
        <fullName evidence="9">MFS transporter</fullName>
    </submittedName>
</protein>
<dbReference type="RefSeq" id="WP_251973493.1">
    <property type="nucleotide sequence ID" value="NZ_AP025730.1"/>
</dbReference>
<evidence type="ECO:0000313" key="9">
    <source>
        <dbReference type="EMBL" id="BDI05460.1"/>
    </source>
</evidence>